<sequence length="804" mass="90703">MAASGLATIVGVFVTVAIVIGSLIVNIIILSKVNNVKSTVSKINDNMVTPDLPTCPPMPTDAPLLPTGNPKYQEAASYLMQGLNETFDPCEDFYSFTCGSYFVLHQNDLGNVSRVGTYDEGQTKINQWIYQQLEKTTNSSSTITQQITWKAAQTCNKYYSGNPIDKSADMYKEMKDLFGGIPFVDGDSWKAISDMTKFFGAVGKLELEHALGTLFSTLVTVDYVNTDKNGIFVGQPILALPREFYVKPQFLSQVLNRVTDVMQTLTTFYKSIKGKAVDLSQIASDIVNFEISIAIASWPDDQMRNYKQQYNLYNYAKLSSAFKSISLTSYVDALVAGNGQTDAQKQVNSLIITQPSFFSWLDSVFEGGLIKQETIVNYIAYQFIANNQDFQPADGKTERALRYHERRGRGLRNIGATREVRKSTDLRDICVGIITDLMPYGPGYFYTKNRADREPARADVKIQTGYVIESFREMVGTLTWMTKDSQAKAYEKADKLIQNYGYPEMLFGSFKGDDDARVDKYNEDYKGILNTDDFYEIMKILSKGMEVREFFKILNNDYTKDYWPTSRHNFLASPATVNAWYQPERNSITFPLAVLSEPYYDLTFPQAFNYGGQGGTGGHELTHGYDDEGVQFGPTGQLIANDDFHSGWMDANSTQGFIDMAQCVVSQFNTQCCPVKTGNVHCANGETTQGENIADLGGQQAAFRAYRKYVERNLKGVEEDRLPYPMNKYTPNQIFWISYGYSWCMLQRPDNLVRQILTNPHAPAQCRTNQVMQDIPQFASDFNCRQGQKMYPSDEDRCKVWVGQ</sequence>
<keyword evidence="8" id="KW-1133">Transmembrane helix</keyword>
<evidence type="ECO:0000256" key="7">
    <source>
        <dbReference type="ARBA" id="ARBA00023049"/>
    </source>
</evidence>
<evidence type="ECO:0000256" key="8">
    <source>
        <dbReference type="SAM" id="Phobius"/>
    </source>
</evidence>
<organism evidence="11 12">
    <name type="scientific">Mesorhabditis belari</name>
    <dbReference type="NCBI Taxonomy" id="2138241"/>
    <lineage>
        <taxon>Eukaryota</taxon>
        <taxon>Metazoa</taxon>
        <taxon>Ecdysozoa</taxon>
        <taxon>Nematoda</taxon>
        <taxon>Chromadorea</taxon>
        <taxon>Rhabditida</taxon>
        <taxon>Rhabditina</taxon>
        <taxon>Rhabditomorpha</taxon>
        <taxon>Rhabditoidea</taxon>
        <taxon>Rhabditidae</taxon>
        <taxon>Mesorhabditinae</taxon>
        <taxon>Mesorhabditis</taxon>
    </lineage>
</organism>
<comment type="cofactor">
    <cofactor evidence="1">
        <name>Zn(2+)</name>
        <dbReference type="ChEBI" id="CHEBI:29105"/>
    </cofactor>
</comment>
<dbReference type="CDD" id="cd08662">
    <property type="entry name" value="M13"/>
    <property type="match status" value="1"/>
</dbReference>
<evidence type="ECO:0000259" key="9">
    <source>
        <dbReference type="Pfam" id="PF01431"/>
    </source>
</evidence>
<keyword evidence="7" id="KW-0482">Metalloprotease</keyword>
<evidence type="ECO:0000256" key="3">
    <source>
        <dbReference type="ARBA" id="ARBA00022670"/>
    </source>
</evidence>
<comment type="similarity">
    <text evidence="2">Belongs to the peptidase M13 family.</text>
</comment>
<evidence type="ECO:0000256" key="4">
    <source>
        <dbReference type="ARBA" id="ARBA00022723"/>
    </source>
</evidence>
<keyword evidence="5" id="KW-0378">Hydrolase</keyword>
<dbReference type="Gene3D" id="3.40.390.10">
    <property type="entry name" value="Collagenase (Catalytic Domain)"/>
    <property type="match status" value="1"/>
</dbReference>
<dbReference type="Gene3D" id="1.10.1380.10">
    <property type="entry name" value="Neutral endopeptidase , domain2"/>
    <property type="match status" value="1"/>
</dbReference>
<dbReference type="InterPro" id="IPR042089">
    <property type="entry name" value="Peptidase_M13_dom_2"/>
</dbReference>
<dbReference type="InterPro" id="IPR008753">
    <property type="entry name" value="Peptidase_M13_N"/>
</dbReference>
<dbReference type="SUPFAM" id="SSF55486">
    <property type="entry name" value="Metalloproteases ('zincins'), catalytic domain"/>
    <property type="match status" value="1"/>
</dbReference>
<proteinExistence type="inferred from homology"/>
<evidence type="ECO:0000256" key="2">
    <source>
        <dbReference type="ARBA" id="ARBA00007357"/>
    </source>
</evidence>
<keyword evidence="6" id="KW-0862">Zinc</keyword>
<dbReference type="PRINTS" id="PR00786">
    <property type="entry name" value="NEPRILYSIN"/>
</dbReference>
<dbReference type="Pfam" id="PF01431">
    <property type="entry name" value="Peptidase_M13"/>
    <property type="match status" value="1"/>
</dbReference>
<evidence type="ECO:0000313" key="11">
    <source>
        <dbReference type="Proteomes" id="UP000887575"/>
    </source>
</evidence>
<keyword evidence="11" id="KW-1185">Reference proteome</keyword>
<dbReference type="PROSITE" id="PS51885">
    <property type="entry name" value="NEPRILYSIN"/>
    <property type="match status" value="1"/>
</dbReference>
<dbReference type="GO" id="GO:0005886">
    <property type="term" value="C:plasma membrane"/>
    <property type="evidence" value="ECO:0007669"/>
    <property type="project" value="TreeGrafter"/>
</dbReference>
<name>A0AAF3FL04_9BILA</name>
<dbReference type="InterPro" id="IPR024079">
    <property type="entry name" value="MetalloPept_cat_dom_sf"/>
</dbReference>
<evidence type="ECO:0000256" key="5">
    <source>
        <dbReference type="ARBA" id="ARBA00022801"/>
    </source>
</evidence>
<evidence type="ECO:0000256" key="1">
    <source>
        <dbReference type="ARBA" id="ARBA00001947"/>
    </source>
</evidence>
<dbReference type="AlphaFoldDB" id="A0AAF3FL04"/>
<dbReference type="PANTHER" id="PTHR11733">
    <property type="entry name" value="ZINC METALLOPROTEASE FAMILY M13 NEPRILYSIN-RELATED"/>
    <property type="match status" value="1"/>
</dbReference>
<keyword evidence="8" id="KW-0472">Membrane</keyword>
<keyword evidence="4" id="KW-0479">Metal-binding</keyword>
<protein>
    <submittedName>
        <fullName evidence="12">Uncharacterized protein</fullName>
    </submittedName>
</protein>
<dbReference type="InterPro" id="IPR000718">
    <property type="entry name" value="Peptidase_M13"/>
</dbReference>
<dbReference type="PANTHER" id="PTHR11733:SF188">
    <property type="entry name" value="NEPRILYSIN"/>
    <property type="match status" value="1"/>
</dbReference>
<dbReference type="WBParaSite" id="MBELARI_LOCUS7665">
    <property type="protein sequence ID" value="MBELARI_LOCUS7665"/>
    <property type="gene ID" value="MBELARI_LOCUS7665"/>
</dbReference>
<evidence type="ECO:0000256" key="6">
    <source>
        <dbReference type="ARBA" id="ARBA00022833"/>
    </source>
</evidence>
<keyword evidence="3" id="KW-0645">Protease</keyword>
<dbReference type="InterPro" id="IPR018497">
    <property type="entry name" value="Peptidase_M13_C"/>
</dbReference>
<feature type="domain" description="Peptidase M13 N-terminal" evidence="10">
    <location>
        <begin position="89"/>
        <end position="503"/>
    </location>
</feature>
<dbReference type="GO" id="GO:0046872">
    <property type="term" value="F:metal ion binding"/>
    <property type="evidence" value="ECO:0007669"/>
    <property type="project" value="UniProtKB-KW"/>
</dbReference>
<accession>A0AAF3FL04</accession>
<dbReference type="GO" id="GO:0016485">
    <property type="term" value="P:protein processing"/>
    <property type="evidence" value="ECO:0007669"/>
    <property type="project" value="TreeGrafter"/>
</dbReference>
<dbReference type="Pfam" id="PF05649">
    <property type="entry name" value="Peptidase_M13_N"/>
    <property type="match status" value="1"/>
</dbReference>
<dbReference type="Proteomes" id="UP000887575">
    <property type="component" value="Unassembled WGS sequence"/>
</dbReference>
<dbReference type="GO" id="GO:0004222">
    <property type="term" value="F:metalloendopeptidase activity"/>
    <property type="evidence" value="ECO:0007669"/>
    <property type="project" value="InterPro"/>
</dbReference>
<feature type="domain" description="Peptidase M13 C-terminal" evidence="9">
    <location>
        <begin position="578"/>
        <end position="798"/>
    </location>
</feature>
<evidence type="ECO:0000259" key="10">
    <source>
        <dbReference type="Pfam" id="PF05649"/>
    </source>
</evidence>
<reference evidence="12" key="1">
    <citation type="submission" date="2024-02" db="UniProtKB">
        <authorList>
            <consortium name="WormBaseParasite"/>
        </authorList>
    </citation>
    <scope>IDENTIFICATION</scope>
</reference>
<evidence type="ECO:0000313" key="12">
    <source>
        <dbReference type="WBParaSite" id="MBELARI_LOCUS7665"/>
    </source>
</evidence>
<keyword evidence="8" id="KW-0812">Transmembrane</keyword>
<feature type="transmembrane region" description="Helical" evidence="8">
    <location>
        <begin position="6"/>
        <end position="29"/>
    </location>
</feature>